<dbReference type="PANTHER" id="PTHR22940:SF4">
    <property type="entry name" value="PROTEIN TIMELESS HOMOLOG"/>
    <property type="match status" value="1"/>
</dbReference>
<reference evidence="8 9" key="1">
    <citation type="journal article" date="2018" name="Nat. Microbiol.">
        <title>Leveraging single-cell genomics to expand the fungal tree of life.</title>
        <authorList>
            <person name="Ahrendt S.R."/>
            <person name="Quandt C.A."/>
            <person name="Ciobanu D."/>
            <person name="Clum A."/>
            <person name="Salamov A."/>
            <person name="Andreopoulos B."/>
            <person name="Cheng J.F."/>
            <person name="Woyke T."/>
            <person name="Pelin A."/>
            <person name="Henrissat B."/>
            <person name="Reynolds N.K."/>
            <person name="Benny G.L."/>
            <person name="Smith M.E."/>
            <person name="James T.Y."/>
            <person name="Grigoriev I.V."/>
        </authorList>
    </citation>
    <scope>NUCLEOTIDE SEQUENCE [LARGE SCALE GENOMIC DNA]</scope>
    <source>
        <strain evidence="8 9">ATCC 52028</strain>
    </source>
</reference>
<dbReference type="STRING" id="1555241.A0A4P9WXG6"/>
<reference evidence="6" key="3">
    <citation type="submission" date="2018-08" db="EMBL/GenBank/DDBJ databases">
        <title>Leveraging single-cell genomics to expand the Fungal Tree of Life.</title>
        <authorList>
            <consortium name="DOE Joint Genome Institute"/>
            <person name="Ahrendt S.R."/>
            <person name="Quandt C.A."/>
            <person name="Ciobanu D."/>
            <person name="Clum A."/>
            <person name="Salamov A."/>
            <person name="Andreopoulos B."/>
            <person name="Cheng J.-F."/>
            <person name="Woyke T."/>
            <person name="Pelin A."/>
            <person name="Henrissat B."/>
            <person name="Reynolds N."/>
            <person name="Benny G.L."/>
            <person name="Smith M.E."/>
            <person name="James T.Y."/>
            <person name="Grigoriev I.V."/>
        </authorList>
    </citation>
    <scope>NUCLEOTIDE SEQUENCE</scope>
    <source>
        <strain evidence="6">ATCC 52028</strain>
    </source>
</reference>
<feature type="non-terminal residue" evidence="6">
    <location>
        <position position="152"/>
    </location>
</feature>
<keyword evidence="3" id="KW-0539">Nucleus</keyword>
<dbReference type="GO" id="GO:0006281">
    <property type="term" value="P:DNA repair"/>
    <property type="evidence" value="ECO:0007669"/>
    <property type="project" value="TreeGrafter"/>
</dbReference>
<dbReference type="InterPro" id="IPR044998">
    <property type="entry name" value="Timeless"/>
</dbReference>
<dbReference type="GO" id="GO:0031298">
    <property type="term" value="C:replication fork protection complex"/>
    <property type="evidence" value="ECO:0007669"/>
    <property type="project" value="TreeGrafter"/>
</dbReference>
<keyword evidence="4" id="KW-0131">Cell cycle</keyword>
<dbReference type="AlphaFoldDB" id="A0A4P9WXG6"/>
<keyword evidence="9" id="KW-1185">Reference proteome</keyword>
<dbReference type="GO" id="GO:0000076">
    <property type="term" value="P:DNA replication checkpoint signaling"/>
    <property type="evidence" value="ECO:0007669"/>
    <property type="project" value="TreeGrafter"/>
</dbReference>
<sequence length="152" mass="17037">MDEQPQTHLLALCGAIGGYEKTRDGGHGIYVPGYQAAECLRDIKRYLRQDEQDKTRPVAQLLSEQDLVKQHVAPLLRVMRRQMDAPQEEDRVIARKIVRACLEVLVPLTWPVDLTAASVLTQIQALRGYKVGLAKPDVLAPFLTLVVEALRV</sequence>
<reference evidence="7" key="2">
    <citation type="submission" date="2018-04" db="EMBL/GenBank/DDBJ databases">
        <title>Leveraging single-cell genomics to expand the Fungal Tree of Life.</title>
        <authorList>
            <consortium name="DOE Joint Genome Institute"/>
            <person name="Ahrendt S.R."/>
            <person name="Quandt C.A."/>
            <person name="Ciobanu D."/>
            <person name="Clum A."/>
            <person name="Salamov A."/>
            <person name="Andreopoulos B."/>
            <person name="Cheng J.-F."/>
            <person name="Woyke T."/>
            <person name="Pelin A."/>
            <person name="Henrissat B."/>
            <person name="Benny G.L."/>
            <person name="Smith M.E."/>
            <person name="James T.Y."/>
            <person name="Grigoriev I.V."/>
        </authorList>
    </citation>
    <scope>NUCLEOTIDE SEQUENCE</scope>
    <source>
        <strain evidence="7">ATCC 52028</strain>
    </source>
</reference>
<dbReference type="Pfam" id="PF04821">
    <property type="entry name" value="TIMELESS"/>
    <property type="match status" value="1"/>
</dbReference>
<dbReference type="Proteomes" id="UP000268535">
    <property type="component" value="Unassembled WGS sequence"/>
</dbReference>
<comment type="subcellular location">
    <subcellularLocation>
        <location evidence="1">Nucleus</location>
    </subcellularLocation>
</comment>
<feature type="domain" description="Timeless N-terminal" evidence="5">
    <location>
        <begin position="30"/>
        <end position="151"/>
    </location>
</feature>
<dbReference type="GO" id="GO:0043111">
    <property type="term" value="P:replication fork arrest"/>
    <property type="evidence" value="ECO:0007669"/>
    <property type="project" value="TreeGrafter"/>
</dbReference>
<name>A0A4P9WXG6_9FUNG</name>
<dbReference type="PANTHER" id="PTHR22940">
    <property type="entry name" value="TIMEOUT/TIMELESS-2"/>
    <property type="match status" value="1"/>
</dbReference>
<protein>
    <recommendedName>
        <fullName evidence="5">Timeless N-terminal domain-containing protein</fullName>
    </recommendedName>
</protein>
<dbReference type="OrthoDB" id="310853at2759"/>
<organism evidence="6 8">
    <name type="scientific">Caulochytrium protostelioides</name>
    <dbReference type="NCBI Taxonomy" id="1555241"/>
    <lineage>
        <taxon>Eukaryota</taxon>
        <taxon>Fungi</taxon>
        <taxon>Fungi incertae sedis</taxon>
        <taxon>Chytridiomycota</taxon>
        <taxon>Chytridiomycota incertae sedis</taxon>
        <taxon>Chytridiomycetes</taxon>
        <taxon>Caulochytriales</taxon>
        <taxon>Caulochytriaceae</taxon>
        <taxon>Caulochytrium</taxon>
    </lineage>
</organism>
<dbReference type="InterPro" id="IPR006906">
    <property type="entry name" value="Timeless_N"/>
</dbReference>
<evidence type="ECO:0000313" key="7">
    <source>
        <dbReference type="EMBL" id="RKP04007.1"/>
    </source>
</evidence>
<keyword evidence="2" id="KW-0236">DNA replication inhibitor</keyword>
<evidence type="ECO:0000256" key="4">
    <source>
        <dbReference type="ARBA" id="ARBA00023306"/>
    </source>
</evidence>
<evidence type="ECO:0000313" key="8">
    <source>
        <dbReference type="Proteomes" id="UP000268535"/>
    </source>
</evidence>
<evidence type="ECO:0000256" key="2">
    <source>
        <dbReference type="ARBA" id="ARBA00022880"/>
    </source>
</evidence>
<dbReference type="Proteomes" id="UP000274922">
    <property type="component" value="Unassembled WGS sequence"/>
</dbReference>
<evidence type="ECO:0000313" key="9">
    <source>
        <dbReference type="Proteomes" id="UP000274922"/>
    </source>
</evidence>
<dbReference type="GO" id="GO:0003677">
    <property type="term" value="F:DNA binding"/>
    <property type="evidence" value="ECO:0007669"/>
    <property type="project" value="TreeGrafter"/>
</dbReference>
<gene>
    <name evidence="6" type="ORF">CAUPRSCDRAFT_8481</name>
    <name evidence="7" type="ORF">CXG81DRAFT_8803</name>
</gene>
<evidence type="ECO:0000259" key="5">
    <source>
        <dbReference type="Pfam" id="PF04821"/>
    </source>
</evidence>
<evidence type="ECO:0000256" key="1">
    <source>
        <dbReference type="ARBA" id="ARBA00004123"/>
    </source>
</evidence>
<evidence type="ECO:0000313" key="6">
    <source>
        <dbReference type="EMBL" id="RKO96140.1"/>
    </source>
</evidence>
<dbReference type="EMBL" id="ML010309">
    <property type="protein sequence ID" value="RKO96140.1"/>
    <property type="molecule type" value="Genomic_DNA"/>
</dbReference>
<dbReference type="EMBL" id="ML014115">
    <property type="protein sequence ID" value="RKP04007.1"/>
    <property type="molecule type" value="Genomic_DNA"/>
</dbReference>
<evidence type="ECO:0000256" key="3">
    <source>
        <dbReference type="ARBA" id="ARBA00023242"/>
    </source>
</evidence>
<proteinExistence type="predicted"/>
<accession>A0A4P9WXG6</accession>